<dbReference type="InterPro" id="IPR050858">
    <property type="entry name" value="Mal-CoA-ACP_Trans/PKS_FabD"/>
</dbReference>
<dbReference type="EMBL" id="JAJEWP010000005">
    <property type="protein sequence ID" value="MCC2617719.1"/>
    <property type="molecule type" value="Genomic_DNA"/>
</dbReference>
<evidence type="ECO:0000256" key="3">
    <source>
        <dbReference type="ARBA" id="ARBA00023315"/>
    </source>
</evidence>
<evidence type="ECO:0000313" key="6">
    <source>
        <dbReference type="Proteomes" id="UP001520878"/>
    </source>
</evidence>
<comment type="caution">
    <text evidence="5">The sequence shown here is derived from an EMBL/GenBank/DDBJ whole genome shotgun (WGS) entry which is preliminary data.</text>
</comment>
<dbReference type="RefSeq" id="WP_229162059.1">
    <property type="nucleotide sequence ID" value="NZ_JAJEWP010000005.1"/>
</dbReference>
<dbReference type="EC" id="2.3.1.39" evidence="1"/>
<dbReference type="SUPFAM" id="SSF52151">
    <property type="entry name" value="FabD/lysophospholipase-like"/>
    <property type="match status" value="1"/>
</dbReference>
<dbReference type="Gene3D" id="3.30.70.250">
    <property type="entry name" value="Malonyl-CoA ACP transacylase, ACP-binding"/>
    <property type="match status" value="1"/>
</dbReference>
<dbReference type="PANTHER" id="PTHR42681:SF1">
    <property type="entry name" value="MALONYL-COA-ACYL CARRIER PROTEIN TRANSACYLASE, MITOCHONDRIAL"/>
    <property type="match status" value="1"/>
</dbReference>
<comment type="catalytic activity">
    <reaction evidence="4">
        <text>holo-[ACP] + malonyl-CoA = malonyl-[ACP] + CoA</text>
        <dbReference type="Rhea" id="RHEA:41792"/>
        <dbReference type="Rhea" id="RHEA-COMP:9623"/>
        <dbReference type="Rhea" id="RHEA-COMP:9685"/>
        <dbReference type="ChEBI" id="CHEBI:57287"/>
        <dbReference type="ChEBI" id="CHEBI:57384"/>
        <dbReference type="ChEBI" id="CHEBI:64479"/>
        <dbReference type="ChEBI" id="CHEBI:78449"/>
        <dbReference type="EC" id="2.3.1.39"/>
    </reaction>
</comment>
<protein>
    <recommendedName>
        <fullName evidence="1">[acyl-carrier-protein] S-malonyltransferase</fullName>
        <ecNumber evidence="1">2.3.1.39</ecNumber>
    </recommendedName>
</protein>
<keyword evidence="3" id="KW-0012">Acyltransferase</keyword>
<organism evidence="5 6">
    <name type="scientific">Fluctibacter halophilus</name>
    <dbReference type="NCBI Taxonomy" id="226011"/>
    <lineage>
        <taxon>Bacteria</taxon>
        <taxon>Pseudomonadati</taxon>
        <taxon>Pseudomonadota</taxon>
        <taxon>Gammaproteobacteria</taxon>
        <taxon>Alteromonadales</taxon>
        <taxon>Alteromonadaceae</taxon>
        <taxon>Fluctibacter</taxon>
    </lineage>
</organism>
<dbReference type="PANTHER" id="PTHR42681">
    <property type="entry name" value="MALONYL-COA-ACYL CARRIER PROTEIN TRANSACYLASE, MITOCHONDRIAL"/>
    <property type="match status" value="1"/>
</dbReference>
<sequence>MTSKQRVVVVCPGRGTYNKPELGYLGRYHSDKTALLETIDAYRRDQGQPSVVELDSAERYSMATHTAGEHASALIYACAAGDFADIDRDQYEIVAVTGNSMGWYIALATAGALSPASGIDVINTMGSMMKDGVIGGQLIYPVCNADWHLDSQHLRTLQQAMREVNADAAHQVYVSIRLGGYWVIAGNDSGLKALEKVLPRIDDTYPMRLHNHAAFHSPLLAEVSEKGRAALPASGFNPPQIPMVDGRGHIWQPHATDTQALWDYTLGHQVVETYDFTRAIAVSIKEFAPDKLIVLGPGATLGGAIAQTLIQHRWWELGQKSDFIARQKTDPVVLAMGIPEQRALATGKPAD</sequence>
<keyword evidence="2" id="KW-0808">Transferase</keyword>
<gene>
    <name evidence="5" type="ORF">LJ739_15815</name>
</gene>
<evidence type="ECO:0000313" key="5">
    <source>
        <dbReference type="EMBL" id="MCC2617719.1"/>
    </source>
</evidence>
<keyword evidence="6" id="KW-1185">Reference proteome</keyword>
<evidence type="ECO:0000256" key="4">
    <source>
        <dbReference type="ARBA" id="ARBA00048462"/>
    </source>
</evidence>
<accession>A0ABS8GBB9</accession>
<dbReference type="Gene3D" id="3.40.366.10">
    <property type="entry name" value="Malonyl-Coenzyme A Acyl Carrier Protein, domain 2"/>
    <property type="match status" value="1"/>
</dbReference>
<dbReference type="Proteomes" id="UP001520878">
    <property type="component" value="Unassembled WGS sequence"/>
</dbReference>
<dbReference type="InterPro" id="IPR001227">
    <property type="entry name" value="Ac_transferase_dom_sf"/>
</dbReference>
<evidence type="ECO:0000256" key="1">
    <source>
        <dbReference type="ARBA" id="ARBA00013258"/>
    </source>
</evidence>
<evidence type="ECO:0000256" key="2">
    <source>
        <dbReference type="ARBA" id="ARBA00022679"/>
    </source>
</evidence>
<reference evidence="5 6" key="1">
    <citation type="submission" date="2021-10" db="EMBL/GenBank/DDBJ databases">
        <title>Draft genome of Aestuariibacter halophilus JC2043.</title>
        <authorList>
            <person name="Emsley S.A."/>
            <person name="Pfannmuller K.M."/>
            <person name="Ushijima B."/>
            <person name="Saw J.H."/>
            <person name="Videau P."/>
        </authorList>
    </citation>
    <scope>NUCLEOTIDE SEQUENCE [LARGE SCALE GENOMIC DNA]</scope>
    <source>
        <strain evidence="5 6">JC2043</strain>
    </source>
</reference>
<dbReference type="InterPro" id="IPR016035">
    <property type="entry name" value="Acyl_Trfase/lysoPLipase"/>
</dbReference>
<name>A0ABS8GBB9_9ALTE</name>
<proteinExistence type="predicted"/>